<gene>
    <name evidence="7" type="ORF">M409DRAFT_69643</name>
</gene>
<evidence type="ECO:0000256" key="2">
    <source>
        <dbReference type="ARBA" id="ARBA00010617"/>
    </source>
</evidence>
<evidence type="ECO:0000313" key="8">
    <source>
        <dbReference type="Proteomes" id="UP000799537"/>
    </source>
</evidence>
<dbReference type="GO" id="GO:0020037">
    <property type="term" value="F:heme binding"/>
    <property type="evidence" value="ECO:0007669"/>
    <property type="project" value="InterPro"/>
</dbReference>
<dbReference type="InterPro" id="IPR002401">
    <property type="entry name" value="Cyt_P450_E_grp-I"/>
</dbReference>
<dbReference type="EMBL" id="ML993618">
    <property type="protein sequence ID" value="KAF2161520.1"/>
    <property type="molecule type" value="Genomic_DNA"/>
</dbReference>
<dbReference type="InterPro" id="IPR036396">
    <property type="entry name" value="Cyt_P450_sf"/>
</dbReference>
<evidence type="ECO:0000256" key="3">
    <source>
        <dbReference type="ARBA" id="ARBA00022723"/>
    </source>
</evidence>
<dbReference type="PANTHER" id="PTHR24305">
    <property type="entry name" value="CYTOCHROME P450"/>
    <property type="match status" value="1"/>
</dbReference>
<name>A0A6A6C5P8_ZASCE</name>
<accession>A0A6A6C5P8</accession>
<keyword evidence="6" id="KW-0560">Oxidoreductase</keyword>
<evidence type="ECO:0000256" key="1">
    <source>
        <dbReference type="ARBA" id="ARBA00001971"/>
    </source>
</evidence>
<evidence type="ECO:0000256" key="6">
    <source>
        <dbReference type="RuleBase" id="RU000461"/>
    </source>
</evidence>
<dbReference type="Proteomes" id="UP000799537">
    <property type="component" value="Unassembled WGS sequence"/>
</dbReference>
<organism evidence="7 8">
    <name type="scientific">Zasmidium cellare ATCC 36951</name>
    <dbReference type="NCBI Taxonomy" id="1080233"/>
    <lineage>
        <taxon>Eukaryota</taxon>
        <taxon>Fungi</taxon>
        <taxon>Dikarya</taxon>
        <taxon>Ascomycota</taxon>
        <taxon>Pezizomycotina</taxon>
        <taxon>Dothideomycetes</taxon>
        <taxon>Dothideomycetidae</taxon>
        <taxon>Mycosphaerellales</taxon>
        <taxon>Mycosphaerellaceae</taxon>
        <taxon>Zasmidium</taxon>
    </lineage>
</organism>
<dbReference type="PANTHER" id="PTHR24305:SF232">
    <property type="entry name" value="P450, PUTATIVE (EUROFUNG)-RELATED"/>
    <property type="match status" value="1"/>
</dbReference>
<keyword evidence="6" id="KW-0503">Monooxygenase</keyword>
<evidence type="ECO:0000256" key="5">
    <source>
        <dbReference type="PIRSR" id="PIRSR602401-1"/>
    </source>
</evidence>
<dbReference type="PRINTS" id="PR00385">
    <property type="entry name" value="P450"/>
</dbReference>
<comment type="similarity">
    <text evidence="2 6">Belongs to the cytochrome P450 family.</text>
</comment>
<sequence>MGLLEESLPYLWRLCLGALLGIFCMTAVRRRFRPHLRDIPGPFLASISDLWLLQHYVRRKGTAEYALHRKYKSPLLRLGPNTVSVADPEAMKIIYGWKPVFKKSRLYISQHQTSRGGETITNVSAEMDEDKHGRIRRPISNAYAMGSVLQYEPLVDCSSRTFMDVMRTRFAGPEIACDFSKWLQMYAFDVVGEMTFSKRFGFLESGEDVENMMYHTGRAMDWIGMIGQVPDLDEWLRLKIYGKIRILFGGSNSVVGFSARQVRDYTPPEEGQAPDFLSKFLKGREKHPDIFSEAQLVEFANTNVGGGSDTTAIALRELVYRFLTNPDTLSIFLEEIKTALSARGTDGDLDAPITFREGQNMPYFQACLKECLRVHPPLGQMLPRVVPEGGMVLCGKLLPAGTIVGSNAWTVSRDQNLFGEDADEYRPQRWLRVDPETAKRMENASLTFGGGPRVCIGKNIALLEVNKFIPELFRRFRLTLVHPEKYHLVPGWLVLQHGLYVKLSPRETLST</sequence>
<protein>
    <recommendedName>
        <fullName evidence="9">Pisatin demethylase</fullName>
    </recommendedName>
</protein>
<dbReference type="GeneID" id="54571658"/>
<dbReference type="InterPro" id="IPR001128">
    <property type="entry name" value="Cyt_P450"/>
</dbReference>
<keyword evidence="3 5" id="KW-0479">Metal-binding</keyword>
<dbReference type="GO" id="GO:0004497">
    <property type="term" value="F:monooxygenase activity"/>
    <property type="evidence" value="ECO:0007669"/>
    <property type="project" value="UniProtKB-KW"/>
</dbReference>
<dbReference type="GO" id="GO:0005506">
    <property type="term" value="F:iron ion binding"/>
    <property type="evidence" value="ECO:0007669"/>
    <property type="project" value="InterPro"/>
</dbReference>
<dbReference type="InterPro" id="IPR017972">
    <property type="entry name" value="Cyt_P450_CS"/>
</dbReference>
<dbReference type="CDD" id="cd11060">
    <property type="entry name" value="CYP57A1-like"/>
    <property type="match status" value="1"/>
</dbReference>
<dbReference type="RefSeq" id="XP_033662409.1">
    <property type="nucleotide sequence ID" value="XM_033818386.1"/>
</dbReference>
<dbReference type="OrthoDB" id="3934656at2759"/>
<dbReference type="GO" id="GO:0016705">
    <property type="term" value="F:oxidoreductase activity, acting on paired donors, with incorporation or reduction of molecular oxygen"/>
    <property type="evidence" value="ECO:0007669"/>
    <property type="project" value="InterPro"/>
</dbReference>
<evidence type="ECO:0008006" key="9">
    <source>
        <dbReference type="Google" id="ProtNLM"/>
    </source>
</evidence>
<feature type="binding site" description="axial binding residue" evidence="5">
    <location>
        <position position="455"/>
    </location>
    <ligand>
        <name>heme</name>
        <dbReference type="ChEBI" id="CHEBI:30413"/>
    </ligand>
    <ligandPart>
        <name>Fe</name>
        <dbReference type="ChEBI" id="CHEBI:18248"/>
    </ligandPart>
</feature>
<keyword evidence="4 5" id="KW-0408">Iron</keyword>
<dbReference type="SUPFAM" id="SSF48264">
    <property type="entry name" value="Cytochrome P450"/>
    <property type="match status" value="1"/>
</dbReference>
<dbReference type="InterPro" id="IPR050121">
    <property type="entry name" value="Cytochrome_P450_monoxygenase"/>
</dbReference>
<evidence type="ECO:0000313" key="7">
    <source>
        <dbReference type="EMBL" id="KAF2161520.1"/>
    </source>
</evidence>
<dbReference type="AlphaFoldDB" id="A0A6A6C5P8"/>
<dbReference type="Pfam" id="PF00067">
    <property type="entry name" value="p450"/>
    <property type="match status" value="1"/>
</dbReference>
<dbReference type="PROSITE" id="PS00086">
    <property type="entry name" value="CYTOCHROME_P450"/>
    <property type="match status" value="1"/>
</dbReference>
<keyword evidence="8" id="KW-1185">Reference proteome</keyword>
<keyword evidence="5 6" id="KW-0349">Heme</keyword>
<evidence type="ECO:0000256" key="4">
    <source>
        <dbReference type="ARBA" id="ARBA00023004"/>
    </source>
</evidence>
<dbReference type="PRINTS" id="PR00463">
    <property type="entry name" value="EP450I"/>
</dbReference>
<proteinExistence type="inferred from homology"/>
<reference evidence="7" key="1">
    <citation type="journal article" date="2020" name="Stud. Mycol.">
        <title>101 Dothideomycetes genomes: a test case for predicting lifestyles and emergence of pathogens.</title>
        <authorList>
            <person name="Haridas S."/>
            <person name="Albert R."/>
            <person name="Binder M."/>
            <person name="Bloem J."/>
            <person name="Labutti K."/>
            <person name="Salamov A."/>
            <person name="Andreopoulos B."/>
            <person name="Baker S."/>
            <person name="Barry K."/>
            <person name="Bills G."/>
            <person name="Bluhm B."/>
            <person name="Cannon C."/>
            <person name="Castanera R."/>
            <person name="Culley D."/>
            <person name="Daum C."/>
            <person name="Ezra D."/>
            <person name="Gonzalez J."/>
            <person name="Henrissat B."/>
            <person name="Kuo A."/>
            <person name="Liang C."/>
            <person name="Lipzen A."/>
            <person name="Lutzoni F."/>
            <person name="Magnuson J."/>
            <person name="Mondo S."/>
            <person name="Nolan M."/>
            <person name="Ohm R."/>
            <person name="Pangilinan J."/>
            <person name="Park H.-J."/>
            <person name="Ramirez L."/>
            <person name="Alfaro M."/>
            <person name="Sun H."/>
            <person name="Tritt A."/>
            <person name="Yoshinaga Y."/>
            <person name="Zwiers L.-H."/>
            <person name="Turgeon B."/>
            <person name="Goodwin S."/>
            <person name="Spatafora J."/>
            <person name="Crous P."/>
            <person name="Grigoriev I."/>
        </authorList>
    </citation>
    <scope>NUCLEOTIDE SEQUENCE</scope>
    <source>
        <strain evidence="7">ATCC 36951</strain>
    </source>
</reference>
<dbReference type="Gene3D" id="1.10.630.10">
    <property type="entry name" value="Cytochrome P450"/>
    <property type="match status" value="1"/>
</dbReference>
<comment type="cofactor">
    <cofactor evidence="1 5">
        <name>heme</name>
        <dbReference type="ChEBI" id="CHEBI:30413"/>
    </cofactor>
</comment>